<dbReference type="Pfam" id="PF07703">
    <property type="entry name" value="A2M_BRD"/>
    <property type="match status" value="1"/>
</dbReference>
<keyword evidence="2" id="KW-0646">Protease inhibitor</keyword>
<dbReference type="Gene3D" id="2.60.40.1940">
    <property type="match status" value="1"/>
</dbReference>
<feature type="domain" description="Alpha-macroglobulin receptor-binding" evidence="12">
    <location>
        <begin position="1337"/>
        <end position="1421"/>
    </location>
</feature>
<dbReference type="InterPro" id="IPR011626">
    <property type="entry name" value="Alpha-macroglobulin_TED"/>
</dbReference>
<dbReference type="PANTHER" id="PTHR11412:SF136">
    <property type="entry name" value="CD109 ANTIGEN"/>
    <property type="match status" value="1"/>
</dbReference>
<keyword evidence="4" id="KW-0722">Serine protease inhibitor</keyword>
<comment type="caution">
    <text evidence="13">The sequence shown here is derived from an EMBL/GenBank/DDBJ whole genome shotgun (WGS) entry which is preliminary data.</text>
</comment>
<gene>
    <name evidence="13" type="ORF">ACJMK2_033259</name>
</gene>
<dbReference type="GO" id="GO:0004867">
    <property type="term" value="F:serine-type endopeptidase inhibitor activity"/>
    <property type="evidence" value="ECO:0007669"/>
    <property type="project" value="UniProtKB-KW"/>
</dbReference>
<dbReference type="Gene3D" id="2.60.40.1930">
    <property type="match status" value="2"/>
</dbReference>
<evidence type="ECO:0000256" key="7">
    <source>
        <dbReference type="ARBA" id="ARBA00023180"/>
    </source>
</evidence>
<dbReference type="InterPro" id="IPR047565">
    <property type="entry name" value="Alpha-macroglob_thiol-ester_cl"/>
</dbReference>
<evidence type="ECO:0000259" key="10">
    <source>
        <dbReference type="SMART" id="SM01359"/>
    </source>
</evidence>
<dbReference type="Gene3D" id="2.60.40.10">
    <property type="entry name" value="Immunoglobulins"/>
    <property type="match status" value="2"/>
</dbReference>
<dbReference type="Gene3D" id="2.60.120.1540">
    <property type="match status" value="1"/>
</dbReference>
<keyword evidence="7" id="KW-0325">Glycoprotein</keyword>
<dbReference type="SMART" id="SM01360">
    <property type="entry name" value="A2M"/>
    <property type="match status" value="1"/>
</dbReference>
<feature type="compositionally biased region" description="Polar residues" evidence="8">
    <location>
        <begin position="681"/>
        <end position="692"/>
    </location>
</feature>
<feature type="domain" description="Alpha-2-macroglobulin" evidence="11">
    <location>
        <begin position="702"/>
        <end position="793"/>
    </location>
</feature>
<dbReference type="InterPro" id="IPR036595">
    <property type="entry name" value="A-macroglobulin_rcpt-bd_sf"/>
</dbReference>
<keyword evidence="14" id="KW-1185">Reference proteome</keyword>
<dbReference type="Pfam" id="PF01835">
    <property type="entry name" value="MG2"/>
    <property type="match status" value="1"/>
</dbReference>
<dbReference type="Pfam" id="PF17791">
    <property type="entry name" value="MG3"/>
    <property type="match status" value="1"/>
</dbReference>
<dbReference type="SMART" id="SM01359">
    <property type="entry name" value="A2M_N_2"/>
    <property type="match status" value="1"/>
</dbReference>
<dbReference type="InterPro" id="IPR002890">
    <property type="entry name" value="MG2"/>
</dbReference>
<evidence type="ECO:0000259" key="12">
    <source>
        <dbReference type="SMART" id="SM01361"/>
    </source>
</evidence>
<dbReference type="InterPro" id="IPR014756">
    <property type="entry name" value="Ig_E-set"/>
</dbReference>
<dbReference type="FunFam" id="2.60.40.1930:FF:000001">
    <property type="entry name" value="CD109 isoform 3"/>
    <property type="match status" value="1"/>
</dbReference>
<dbReference type="PANTHER" id="PTHR11412">
    <property type="entry name" value="MACROGLOBULIN / COMPLEMENT"/>
    <property type="match status" value="1"/>
</dbReference>
<dbReference type="Pfam" id="PF07678">
    <property type="entry name" value="TED_complement"/>
    <property type="match status" value="1"/>
</dbReference>
<keyword evidence="6" id="KW-1015">Disulfide bond</keyword>
<evidence type="ECO:0000313" key="13">
    <source>
        <dbReference type="EMBL" id="KAL3881063.1"/>
    </source>
</evidence>
<keyword evidence="5" id="KW-0882">Thioester bond</keyword>
<accession>A0ABD3X7T8</accession>
<dbReference type="Gene3D" id="2.20.130.20">
    <property type="match status" value="1"/>
</dbReference>
<feature type="domain" description="Alpha-2-macroglobulin bait region" evidence="10">
    <location>
        <begin position="467"/>
        <end position="602"/>
    </location>
</feature>
<keyword evidence="3 9" id="KW-0732">Signal</keyword>
<dbReference type="SUPFAM" id="SSF81296">
    <property type="entry name" value="E set domains"/>
    <property type="match status" value="1"/>
</dbReference>
<evidence type="ECO:0000256" key="2">
    <source>
        <dbReference type="ARBA" id="ARBA00022690"/>
    </source>
</evidence>
<feature type="region of interest" description="Disordered" evidence="8">
    <location>
        <begin position="665"/>
        <end position="692"/>
    </location>
</feature>
<dbReference type="InterPro" id="IPR011625">
    <property type="entry name" value="A2M_N_BRD"/>
</dbReference>
<evidence type="ECO:0000256" key="3">
    <source>
        <dbReference type="ARBA" id="ARBA00022729"/>
    </source>
</evidence>
<protein>
    <recommendedName>
        <fullName evidence="15">CD109 antigen</fullName>
    </recommendedName>
</protein>
<reference evidence="13 14" key="1">
    <citation type="submission" date="2024-11" db="EMBL/GenBank/DDBJ databases">
        <title>Chromosome-level genome assembly of the freshwater bivalve Anodonta woodiana.</title>
        <authorList>
            <person name="Chen X."/>
        </authorList>
    </citation>
    <scope>NUCLEOTIDE SEQUENCE [LARGE SCALE GENOMIC DNA]</scope>
    <source>
        <strain evidence="13">MN2024</strain>
        <tissue evidence="13">Gills</tissue>
    </source>
</reference>
<dbReference type="Pfam" id="PF00207">
    <property type="entry name" value="A2M"/>
    <property type="match status" value="1"/>
</dbReference>
<proteinExistence type="inferred from homology"/>
<dbReference type="InterPro" id="IPR009048">
    <property type="entry name" value="A-macroglobulin_rcpt-bd"/>
</dbReference>
<organism evidence="13 14">
    <name type="scientific">Sinanodonta woodiana</name>
    <name type="common">Chinese pond mussel</name>
    <name type="synonym">Anodonta woodiana</name>
    <dbReference type="NCBI Taxonomy" id="1069815"/>
    <lineage>
        <taxon>Eukaryota</taxon>
        <taxon>Metazoa</taxon>
        <taxon>Spiralia</taxon>
        <taxon>Lophotrochozoa</taxon>
        <taxon>Mollusca</taxon>
        <taxon>Bivalvia</taxon>
        <taxon>Autobranchia</taxon>
        <taxon>Heteroconchia</taxon>
        <taxon>Palaeoheterodonta</taxon>
        <taxon>Unionida</taxon>
        <taxon>Unionoidea</taxon>
        <taxon>Unionidae</taxon>
        <taxon>Unioninae</taxon>
        <taxon>Sinanodonta</taxon>
    </lineage>
</organism>
<evidence type="ECO:0000256" key="8">
    <source>
        <dbReference type="SAM" id="MobiDB-lite"/>
    </source>
</evidence>
<name>A0ABD3X7T8_SINWO</name>
<dbReference type="EMBL" id="JBJQND010000004">
    <property type="protein sequence ID" value="KAL3881063.1"/>
    <property type="molecule type" value="Genomic_DNA"/>
</dbReference>
<evidence type="ECO:0000256" key="1">
    <source>
        <dbReference type="ARBA" id="ARBA00010952"/>
    </source>
</evidence>
<evidence type="ECO:0000256" key="6">
    <source>
        <dbReference type="ARBA" id="ARBA00023157"/>
    </source>
</evidence>
<dbReference type="InterPro" id="IPR041813">
    <property type="entry name" value="A2M_TED"/>
</dbReference>
<feature type="signal peptide" evidence="9">
    <location>
        <begin position="1"/>
        <end position="18"/>
    </location>
</feature>
<dbReference type="Proteomes" id="UP001634394">
    <property type="component" value="Unassembled WGS sequence"/>
</dbReference>
<evidence type="ECO:0000259" key="11">
    <source>
        <dbReference type="SMART" id="SM01360"/>
    </source>
</evidence>
<dbReference type="InterPro" id="IPR008930">
    <property type="entry name" value="Terpenoid_cyclase/PrenylTrfase"/>
</dbReference>
<dbReference type="SMART" id="SM01361">
    <property type="entry name" value="A2M_recep"/>
    <property type="match status" value="1"/>
</dbReference>
<dbReference type="InterPro" id="IPR050473">
    <property type="entry name" value="A2M/Complement_sys"/>
</dbReference>
<dbReference type="SUPFAM" id="SSF49410">
    <property type="entry name" value="Alpha-macroglobulin receptor domain"/>
    <property type="match status" value="1"/>
</dbReference>
<dbReference type="SUPFAM" id="SSF48239">
    <property type="entry name" value="Terpenoid cyclases/Protein prenyltransferases"/>
    <property type="match status" value="1"/>
</dbReference>
<dbReference type="SMART" id="SM01419">
    <property type="entry name" value="Thiol-ester_cl"/>
    <property type="match status" value="1"/>
</dbReference>
<dbReference type="Pfam" id="PF07677">
    <property type="entry name" value="A2M_recep"/>
    <property type="match status" value="1"/>
</dbReference>
<evidence type="ECO:0008006" key="15">
    <source>
        <dbReference type="Google" id="ProtNLM"/>
    </source>
</evidence>
<dbReference type="CDD" id="cd02897">
    <property type="entry name" value="A2M_2"/>
    <property type="match status" value="1"/>
</dbReference>
<comment type="similarity">
    <text evidence="1">Belongs to the protease inhibitor I39 (alpha-2-macroglobulin) family.</text>
</comment>
<dbReference type="InterPro" id="IPR041555">
    <property type="entry name" value="MG3"/>
</dbReference>
<dbReference type="Gene3D" id="1.50.10.20">
    <property type="match status" value="1"/>
</dbReference>
<dbReference type="InterPro" id="IPR013783">
    <property type="entry name" value="Ig-like_fold"/>
</dbReference>
<feature type="chain" id="PRO_5044883458" description="CD109 antigen" evidence="9">
    <location>
        <begin position="19"/>
        <end position="1443"/>
    </location>
</feature>
<evidence type="ECO:0000256" key="4">
    <source>
        <dbReference type="ARBA" id="ARBA00022900"/>
    </source>
</evidence>
<dbReference type="Gene3D" id="6.20.50.160">
    <property type="match status" value="1"/>
</dbReference>
<evidence type="ECO:0000256" key="5">
    <source>
        <dbReference type="ARBA" id="ARBA00022966"/>
    </source>
</evidence>
<sequence>MISQILIVLASLAGTSHGSTYMITVPESIRPGMSLTVDVHLLINHTTTTIKAQVLNWRSEVLAQSNLTFSEDMFHSLVSLKLPDNLAFDSYRLGISAQGGMVFMMTTYLKYSHKSSSVLIQTDKSMYQPGQTLQFRAFSIKPDLSIVYSPMDIEIHDPKGNKIMQLRGVSDPSGVYQGSMVMSTEPVLGDWRITVSQNSEIAVKKVTVDEYVPPKFEVTIDLPSFGLTSDEKVPIVVKGLYTFGKRVNGAVLITIKQDRYFWYFGNPAITHEGSFDGEYTYIAPIGSLRETFRYINYQTFEVSAVVTEDLTGEIASAKEEITFYDVPYKIQFDESMPNYFKPGLIYTGTIKVSKQDDAPLPYPSGNITLHQTYYVTRETVNEEVNNTDDGSTSTTWFTTFNIFFPRVAPEEVITVSPLRLEIPPNGNVMFEINPFINVSRISLQVEYNDLSAYASLESFKSPSNTFLQVRLVTRYPKAGETAEFQILCTESRTEINYMILSKGSIVTSGTFDMGLEIKKSFLIPMLRVYSPSARILVQFVDPNGEIVADALDFSVDAPYENQVSVAFNRPNAKPGEDVSLEVRAYPGSDVNYLVVDKSVLLLQSANDITHTMVQEELCSYDPMFQFSTRISQFPWSSPGMDVYSVLQDAGVNVLTDALLYRWEPPPSPPSPTISTRPVVRQPSNLPGESRSQSKIRKLFPETWLYNRVKTGSDGTAVLNATCPDSITTWIASAFAVSNETGLGIAPSTSDLLVFLKFFINLQMPYSVIRGEQVIIQANIFNYHKEKLKVKVELRQSNSFQQIIVNNKDQAGLQLLYKRTSVRREIMVKPDDAVAVYFPILPTELGLVDILIKASSPYARDVVLKKLLVEPEGDPQSYNIATLVDLSGDKNFEKYVDITYPEKIVEGSSRIRISVTGDVMGPTINGLENLLQMSYGCGEQNMINFAPNVFISMYLKTINGLQSEMEVKAKDLLIKGYQRELIYQRWDGSFSAFGNVDSSGSTWLTAFVIKSFVQASQLIFIDPVLIARSLDWLLRQANPDGSFNEPGRVIHTEMQGGSSAGNINLAAYTLIALMEAENFKFTASNRQQFSEVVNRTISFLESSDVADLNQLDKKKPFELALTGYALTLTGSRRAMDVMYQLYETAIIENEAMHWEQQSTTESETLSWIPPNARNIESTAYVLLSYTLKRDIRQGQKILKWLLSQRNPSGGFSSTQDTVVALQAIAEFSALIYSPDVNTRISMTGLKNEKKIFVHDFNVSVFNAEVLQTIDAPSDTDIIHINATGVGIALVEVAVFYNVELDIGQKRFFDLTAVVTNDISLNEFTVEACYRWIGRGDESGMAVLEIGILSGFQARKDTITDLATIKRIELNSRKVVIYFDKVESTLRCIEVSMRRGDLIAGSSPVPARIFDYYSPDKQATVFYESERLKRSTICDICSGNCGCEN</sequence>
<dbReference type="Gene3D" id="2.60.40.690">
    <property type="entry name" value="Alpha-macroglobulin, receptor-binding domain"/>
    <property type="match status" value="1"/>
</dbReference>
<dbReference type="Gene3D" id="2.60.40.2950">
    <property type="match status" value="1"/>
</dbReference>
<evidence type="ECO:0000256" key="9">
    <source>
        <dbReference type="SAM" id="SignalP"/>
    </source>
</evidence>
<dbReference type="InterPro" id="IPR001599">
    <property type="entry name" value="Macroglobln_a2"/>
</dbReference>
<evidence type="ECO:0000313" key="14">
    <source>
        <dbReference type="Proteomes" id="UP001634394"/>
    </source>
</evidence>